<dbReference type="EMBL" id="LSRQ01003056">
    <property type="protein sequence ID" value="OAY72550.1"/>
    <property type="molecule type" value="Genomic_DNA"/>
</dbReference>
<dbReference type="Proteomes" id="UP000092600">
    <property type="component" value="Unassembled WGS sequence"/>
</dbReference>
<organism evidence="1 2">
    <name type="scientific">Ananas comosus</name>
    <name type="common">Pineapple</name>
    <name type="synonym">Ananas ananas</name>
    <dbReference type="NCBI Taxonomy" id="4615"/>
    <lineage>
        <taxon>Eukaryota</taxon>
        <taxon>Viridiplantae</taxon>
        <taxon>Streptophyta</taxon>
        <taxon>Embryophyta</taxon>
        <taxon>Tracheophyta</taxon>
        <taxon>Spermatophyta</taxon>
        <taxon>Magnoliopsida</taxon>
        <taxon>Liliopsida</taxon>
        <taxon>Poales</taxon>
        <taxon>Bromeliaceae</taxon>
        <taxon>Bromelioideae</taxon>
        <taxon>Ananas</taxon>
    </lineage>
</organism>
<name>A0A199V6T1_ANACO</name>
<dbReference type="AlphaFoldDB" id="A0A199V6T1"/>
<proteinExistence type="predicted"/>
<gene>
    <name evidence="1" type="ORF">ACMD2_24070</name>
</gene>
<sequence>MYAMGDVSATETAIFMGRGKVIFRKREGGSLTVQILGSAQVKSNKEEDSRSNTLKSSQKQNYFSFSAVVVDSRKDVARQFKRQDKLS</sequence>
<evidence type="ECO:0000313" key="1">
    <source>
        <dbReference type="EMBL" id="OAY72550.1"/>
    </source>
</evidence>
<protein>
    <submittedName>
        <fullName evidence="1">Uncharacterized protein</fullName>
    </submittedName>
</protein>
<accession>A0A199V6T1</accession>
<evidence type="ECO:0000313" key="2">
    <source>
        <dbReference type="Proteomes" id="UP000092600"/>
    </source>
</evidence>
<comment type="caution">
    <text evidence="1">The sequence shown here is derived from an EMBL/GenBank/DDBJ whole genome shotgun (WGS) entry which is preliminary data.</text>
</comment>
<reference evidence="1 2" key="1">
    <citation type="journal article" date="2016" name="DNA Res.">
        <title>The draft genome of MD-2 pineapple using hybrid error correction of long reads.</title>
        <authorList>
            <person name="Redwan R.M."/>
            <person name="Saidin A."/>
            <person name="Kumar S.V."/>
        </authorList>
    </citation>
    <scope>NUCLEOTIDE SEQUENCE [LARGE SCALE GENOMIC DNA]</scope>
    <source>
        <strain evidence="2">cv. MD2</strain>
        <tissue evidence="1">Leaf</tissue>
    </source>
</reference>